<reference evidence="2" key="1">
    <citation type="submission" date="2022-05" db="EMBL/GenBank/DDBJ databases">
        <authorList>
            <person name="Okamura Y."/>
        </authorList>
    </citation>
    <scope>NUCLEOTIDE SEQUENCE</scope>
</reference>
<gene>
    <name evidence="2" type="ORF">PIBRA_LOCUS2914</name>
</gene>
<proteinExistence type="predicted"/>
<feature type="region of interest" description="Disordered" evidence="1">
    <location>
        <begin position="55"/>
        <end position="96"/>
    </location>
</feature>
<name>A0A9P0TAJ1_PIEBR</name>
<accession>A0A9P0TAJ1</accession>
<evidence type="ECO:0000313" key="3">
    <source>
        <dbReference type="Proteomes" id="UP001152562"/>
    </source>
</evidence>
<keyword evidence="3" id="KW-1185">Reference proteome</keyword>
<evidence type="ECO:0000256" key="1">
    <source>
        <dbReference type="SAM" id="MobiDB-lite"/>
    </source>
</evidence>
<sequence>MISCLYKNATVCLVCSWSSIVGNYLTLGRSTVEYERDQCGREEAADQYLVLGASKANAPNTDPGALHRRVDEPYTPRASHPVTPQPPFVTSPKGSS</sequence>
<protein>
    <submittedName>
        <fullName evidence="2">Uncharacterized protein</fullName>
    </submittedName>
</protein>
<dbReference type="Proteomes" id="UP001152562">
    <property type="component" value="Unassembled WGS sequence"/>
</dbReference>
<dbReference type="EMBL" id="CALOZG010000003">
    <property type="protein sequence ID" value="CAH4005775.1"/>
    <property type="molecule type" value="Genomic_DNA"/>
</dbReference>
<comment type="caution">
    <text evidence="2">The sequence shown here is derived from an EMBL/GenBank/DDBJ whole genome shotgun (WGS) entry which is preliminary data.</text>
</comment>
<dbReference type="AlphaFoldDB" id="A0A9P0TAJ1"/>
<evidence type="ECO:0000313" key="2">
    <source>
        <dbReference type="EMBL" id="CAH4005775.1"/>
    </source>
</evidence>
<organism evidence="2 3">
    <name type="scientific">Pieris brassicae</name>
    <name type="common">White butterfly</name>
    <name type="synonym">Large white butterfly</name>
    <dbReference type="NCBI Taxonomy" id="7116"/>
    <lineage>
        <taxon>Eukaryota</taxon>
        <taxon>Metazoa</taxon>
        <taxon>Ecdysozoa</taxon>
        <taxon>Arthropoda</taxon>
        <taxon>Hexapoda</taxon>
        <taxon>Insecta</taxon>
        <taxon>Pterygota</taxon>
        <taxon>Neoptera</taxon>
        <taxon>Endopterygota</taxon>
        <taxon>Lepidoptera</taxon>
        <taxon>Glossata</taxon>
        <taxon>Ditrysia</taxon>
        <taxon>Papilionoidea</taxon>
        <taxon>Pieridae</taxon>
        <taxon>Pierinae</taxon>
        <taxon>Pieris</taxon>
    </lineage>
</organism>